<name>A0ACC0AZ53_CATRO</name>
<comment type="caution">
    <text evidence="1">The sequence shown here is derived from an EMBL/GenBank/DDBJ whole genome shotgun (WGS) entry which is preliminary data.</text>
</comment>
<accession>A0ACC0AZ53</accession>
<sequence>MDSSSVEIPTVNNVNLKKRKKRRSRKLSNNEHTIQNMDQNDKNVDDFESGKEGVIDQDCSQDNLLKVDLGTELSQEHPKADTSSTTNVLEKSGKSKRTKRRRAKKKAESKQGAENLDHTDVMSILSLADANDGHADGKTNNTEVVSQESRHSAENASAVSLSSLSADLADKDHELVGLHRINDTTSATTNLSLEDASNGHSDGINSTGGVSQESALSMGKCSAVSLSSPSIDLAQKDCELRELCRSKHTASSPSLIDISSYNVCPQFSQHRVKLDLGISNREVSAQRSSEVMNEAQNCLLADRDRIPPRINSIRPRRKLLILDVNGLLADIVNPAPLDCRADNYISGRAIFKRPFYYDFLKFCFERFDVGIWSSRSKRIIDRVVEYLLGDLKRKLLFCWDMFYCTQTKFRTLENRHKPLVFKELRKLWEKYDPNLPWEKGDYDESNTLLLDDSPYKAILNPIHTGVFPSSYRYKHRNDNLLGFGGDLRVYLAGLSIADNVQTYVAQHPFGQGAINETNPYWGFYSEVLHSFHLQSDKEVARVENTCSNLDKHDGNCVESQKLQCADVVPF</sequence>
<organism evidence="1 2">
    <name type="scientific">Catharanthus roseus</name>
    <name type="common">Madagascar periwinkle</name>
    <name type="synonym">Vinca rosea</name>
    <dbReference type="NCBI Taxonomy" id="4058"/>
    <lineage>
        <taxon>Eukaryota</taxon>
        <taxon>Viridiplantae</taxon>
        <taxon>Streptophyta</taxon>
        <taxon>Embryophyta</taxon>
        <taxon>Tracheophyta</taxon>
        <taxon>Spermatophyta</taxon>
        <taxon>Magnoliopsida</taxon>
        <taxon>eudicotyledons</taxon>
        <taxon>Gunneridae</taxon>
        <taxon>Pentapetalae</taxon>
        <taxon>asterids</taxon>
        <taxon>lamiids</taxon>
        <taxon>Gentianales</taxon>
        <taxon>Apocynaceae</taxon>
        <taxon>Rauvolfioideae</taxon>
        <taxon>Vinceae</taxon>
        <taxon>Catharanthinae</taxon>
        <taxon>Catharanthus</taxon>
    </lineage>
</organism>
<gene>
    <name evidence="1" type="ORF">M9H77_15590</name>
</gene>
<dbReference type="Proteomes" id="UP001060085">
    <property type="component" value="Linkage Group LG04"/>
</dbReference>
<evidence type="ECO:0000313" key="1">
    <source>
        <dbReference type="EMBL" id="KAI5665737.1"/>
    </source>
</evidence>
<proteinExistence type="predicted"/>
<keyword evidence="2" id="KW-1185">Reference proteome</keyword>
<reference evidence="2" key="1">
    <citation type="journal article" date="2023" name="Nat. Plants">
        <title>Single-cell RNA sequencing provides a high-resolution roadmap for understanding the multicellular compartmentation of specialized metabolism.</title>
        <authorList>
            <person name="Sun S."/>
            <person name="Shen X."/>
            <person name="Li Y."/>
            <person name="Li Y."/>
            <person name="Wang S."/>
            <person name="Li R."/>
            <person name="Zhang H."/>
            <person name="Shen G."/>
            <person name="Guo B."/>
            <person name="Wei J."/>
            <person name="Xu J."/>
            <person name="St-Pierre B."/>
            <person name="Chen S."/>
            <person name="Sun C."/>
        </authorList>
    </citation>
    <scope>NUCLEOTIDE SEQUENCE [LARGE SCALE GENOMIC DNA]</scope>
</reference>
<dbReference type="EMBL" id="CM044704">
    <property type="protein sequence ID" value="KAI5665737.1"/>
    <property type="molecule type" value="Genomic_DNA"/>
</dbReference>
<evidence type="ECO:0000313" key="2">
    <source>
        <dbReference type="Proteomes" id="UP001060085"/>
    </source>
</evidence>
<protein>
    <submittedName>
        <fullName evidence="1">Uncharacterized protein</fullName>
    </submittedName>
</protein>